<dbReference type="EC" id="2.1.1.37" evidence="1"/>
<reference evidence="10" key="1">
    <citation type="submission" date="2019-10" db="EMBL/GenBank/DDBJ databases">
        <title>Streptomyces sp. nov., a novel actinobacterium isolated from alkaline environment.</title>
        <authorList>
            <person name="Golinska P."/>
        </authorList>
    </citation>
    <scope>NUCLEOTIDE SEQUENCE [LARGE SCALE GENOMIC DNA]</scope>
    <source>
        <strain evidence="10">DSM 42108</strain>
    </source>
</reference>
<dbReference type="PROSITE" id="PS51679">
    <property type="entry name" value="SAM_MT_C5"/>
    <property type="match status" value="1"/>
</dbReference>
<keyword evidence="5" id="KW-0680">Restriction system</keyword>
<dbReference type="EMBL" id="VKHS01000652">
    <property type="protein sequence ID" value="MBB0231849.1"/>
    <property type="molecule type" value="Genomic_DNA"/>
</dbReference>
<evidence type="ECO:0000256" key="2">
    <source>
        <dbReference type="ARBA" id="ARBA00022603"/>
    </source>
</evidence>
<dbReference type="RefSeq" id="WP_182666401.1">
    <property type="nucleotide sequence ID" value="NZ_VKHS01000652.1"/>
</dbReference>
<evidence type="ECO:0000256" key="6">
    <source>
        <dbReference type="PROSITE-ProRule" id="PRU01016"/>
    </source>
</evidence>
<evidence type="ECO:0000256" key="1">
    <source>
        <dbReference type="ARBA" id="ARBA00011975"/>
    </source>
</evidence>
<dbReference type="NCBIfam" id="TIGR00675">
    <property type="entry name" value="dcm"/>
    <property type="match status" value="1"/>
</dbReference>
<evidence type="ECO:0000313" key="9">
    <source>
        <dbReference type="EMBL" id="MBB0231849.1"/>
    </source>
</evidence>
<dbReference type="PRINTS" id="PR00105">
    <property type="entry name" value="C5METTRFRASE"/>
</dbReference>
<keyword evidence="3 6" id="KW-0808">Transferase</keyword>
<dbReference type="InterPro" id="IPR029063">
    <property type="entry name" value="SAM-dependent_MTases_sf"/>
</dbReference>
<gene>
    <name evidence="9" type="primary">dcm</name>
    <name evidence="9" type="ORF">FOE67_20695</name>
</gene>
<feature type="region of interest" description="Disordered" evidence="8">
    <location>
        <begin position="202"/>
        <end position="271"/>
    </location>
</feature>
<comment type="similarity">
    <text evidence="6 7">Belongs to the class I-like SAM-binding methyltransferase superfamily. C5-methyltransferase family.</text>
</comment>
<keyword evidence="4 6" id="KW-0949">S-adenosyl-L-methionine</keyword>
<dbReference type="InterPro" id="IPR050390">
    <property type="entry name" value="C5-Methyltransferase"/>
</dbReference>
<evidence type="ECO:0000256" key="5">
    <source>
        <dbReference type="ARBA" id="ARBA00022747"/>
    </source>
</evidence>
<name>A0A7W3XYB4_9ACTN</name>
<evidence type="ECO:0000256" key="4">
    <source>
        <dbReference type="ARBA" id="ARBA00022691"/>
    </source>
</evidence>
<dbReference type="InterPro" id="IPR001525">
    <property type="entry name" value="C5_MeTfrase"/>
</dbReference>
<sequence length="364" mass="38874">MPGHALPTEPEPRQRLIGSLCSGYGGLDLGVQAALGGRVAWHAEIDPGPSRVLARHWPGVPNLGDLTTVNWHQVPGVCVVTAGFPCQDLSVAGHRAGLAPGTRSGLWHHIARAIEALNPCLVVIENVRGILTAPAASPRPLEPCPWCLGGRPDQPVRALGAVLGTLAGLGFDARWRLLRAADVGAPHHRARIFLTAWRRAHGPNRHHRDGGRQPAPNPPRHRWSRSEPPTAADAEGDGRHQGLAEPAARQRRPHPPVGCRPVGTTESLPDRSAEELWGRYAAAISRWETLTRPAPPPTDAAGRLSPAFVEWMQGLPDGWVTATPGLGRPAQLTSLGNGVVPRQASRAIELLAPPLAHCPHHPES</sequence>
<dbReference type="Pfam" id="PF00145">
    <property type="entry name" value="DNA_methylase"/>
    <property type="match status" value="1"/>
</dbReference>
<evidence type="ECO:0000256" key="7">
    <source>
        <dbReference type="RuleBase" id="RU000416"/>
    </source>
</evidence>
<evidence type="ECO:0000313" key="10">
    <source>
        <dbReference type="Proteomes" id="UP000530234"/>
    </source>
</evidence>
<dbReference type="PANTHER" id="PTHR10629:SF52">
    <property type="entry name" value="DNA (CYTOSINE-5)-METHYLTRANSFERASE 1"/>
    <property type="match status" value="1"/>
</dbReference>
<dbReference type="GO" id="GO:0003886">
    <property type="term" value="F:DNA (cytosine-5-)-methyltransferase activity"/>
    <property type="evidence" value="ECO:0007669"/>
    <property type="project" value="UniProtKB-EC"/>
</dbReference>
<dbReference type="SUPFAM" id="SSF53335">
    <property type="entry name" value="S-adenosyl-L-methionine-dependent methyltransferases"/>
    <property type="match status" value="1"/>
</dbReference>
<proteinExistence type="inferred from homology"/>
<dbReference type="GO" id="GO:0009307">
    <property type="term" value="P:DNA restriction-modification system"/>
    <property type="evidence" value="ECO:0007669"/>
    <property type="project" value="UniProtKB-KW"/>
</dbReference>
<dbReference type="Gene3D" id="3.40.50.150">
    <property type="entry name" value="Vaccinia Virus protein VP39"/>
    <property type="match status" value="1"/>
</dbReference>
<keyword evidence="2 6" id="KW-0489">Methyltransferase</keyword>
<dbReference type="GO" id="GO:0044027">
    <property type="term" value="P:negative regulation of gene expression via chromosomal CpG island methylation"/>
    <property type="evidence" value="ECO:0007669"/>
    <property type="project" value="TreeGrafter"/>
</dbReference>
<keyword evidence="10" id="KW-1185">Reference proteome</keyword>
<organism evidence="9 10">
    <name type="scientific">Streptomyces calidiresistens</name>
    <dbReference type="NCBI Taxonomy" id="1485586"/>
    <lineage>
        <taxon>Bacteria</taxon>
        <taxon>Bacillati</taxon>
        <taxon>Actinomycetota</taxon>
        <taxon>Actinomycetes</taxon>
        <taxon>Kitasatosporales</taxon>
        <taxon>Streptomycetaceae</taxon>
        <taxon>Streptomyces</taxon>
    </lineage>
</organism>
<dbReference type="AlphaFoldDB" id="A0A7W3XYB4"/>
<protein>
    <recommendedName>
        <fullName evidence="1">DNA (cytosine-5-)-methyltransferase</fullName>
        <ecNumber evidence="1">2.1.1.37</ecNumber>
    </recommendedName>
</protein>
<accession>A0A7W3XYB4</accession>
<dbReference type="PANTHER" id="PTHR10629">
    <property type="entry name" value="CYTOSINE-SPECIFIC METHYLTRANSFERASE"/>
    <property type="match status" value="1"/>
</dbReference>
<feature type="active site" evidence="6">
    <location>
        <position position="86"/>
    </location>
</feature>
<comment type="caution">
    <text evidence="9">The sequence shown here is derived from an EMBL/GenBank/DDBJ whole genome shotgun (WGS) entry which is preliminary data.</text>
</comment>
<evidence type="ECO:0000256" key="3">
    <source>
        <dbReference type="ARBA" id="ARBA00022679"/>
    </source>
</evidence>
<evidence type="ECO:0000256" key="8">
    <source>
        <dbReference type="SAM" id="MobiDB-lite"/>
    </source>
</evidence>
<dbReference type="GO" id="GO:0003677">
    <property type="term" value="F:DNA binding"/>
    <property type="evidence" value="ECO:0007669"/>
    <property type="project" value="TreeGrafter"/>
</dbReference>
<dbReference type="Proteomes" id="UP000530234">
    <property type="component" value="Unassembled WGS sequence"/>
</dbReference>
<dbReference type="GO" id="GO:0032259">
    <property type="term" value="P:methylation"/>
    <property type="evidence" value="ECO:0007669"/>
    <property type="project" value="UniProtKB-KW"/>
</dbReference>